<dbReference type="GO" id="GO:0005634">
    <property type="term" value="C:nucleus"/>
    <property type="evidence" value="ECO:0007669"/>
    <property type="project" value="UniProtKB-SubCell"/>
</dbReference>
<evidence type="ECO:0000256" key="5">
    <source>
        <dbReference type="ARBA" id="ARBA00023163"/>
    </source>
</evidence>
<dbReference type="InterPro" id="IPR003311">
    <property type="entry name" value="AUX_IAA"/>
</dbReference>
<dbReference type="FunFam" id="3.10.20.90:FF:000078">
    <property type="entry name" value="Auxin-responsive protein"/>
    <property type="match status" value="1"/>
</dbReference>
<evidence type="ECO:0000259" key="10">
    <source>
        <dbReference type="PROSITE" id="PS51745"/>
    </source>
</evidence>
<dbReference type="Gene3D" id="3.10.20.90">
    <property type="entry name" value="Phosphatidylinositol 3-kinase Catalytic Subunit, Chain A, domain 1"/>
    <property type="match status" value="1"/>
</dbReference>
<comment type="subcellular location">
    <subcellularLocation>
        <location evidence="1 8">Nucleus</location>
    </subcellularLocation>
</comment>
<dbReference type="PANTHER" id="PTHR31734:SF6">
    <property type="entry name" value="AUXIN-RESPONSIVE PROTEIN IAA11"/>
    <property type="match status" value="1"/>
</dbReference>
<keyword evidence="3 8" id="KW-0678">Repressor</keyword>
<evidence type="ECO:0000256" key="2">
    <source>
        <dbReference type="ARBA" id="ARBA00006728"/>
    </source>
</evidence>
<dbReference type="PANTHER" id="PTHR31734">
    <property type="entry name" value="AUXIN-RESPONSIVE PROTEIN IAA17"/>
    <property type="match status" value="1"/>
</dbReference>
<keyword evidence="5 8" id="KW-0804">Transcription</keyword>
<evidence type="ECO:0000256" key="6">
    <source>
        <dbReference type="ARBA" id="ARBA00023242"/>
    </source>
</evidence>
<keyword evidence="12" id="KW-1185">Reference proteome</keyword>
<feature type="compositionally biased region" description="Basic and acidic residues" evidence="9">
    <location>
        <begin position="136"/>
        <end position="153"/>
    </location>
</feature>
<dbReference type="PROSITE" id="PS51745">
    <property type="entry name" value="PB1"/>
    <property type="match status" value="1"/>
</dbReference>
<feature type="region of interest" description="Disordered" evidence="9">
    <location>
        <begin position="135"/>
        <end position="166"/>
    </location>
</feature>
<evidence type="ECO:0000256" key="7">
    <source>
        <dbReference type="ARBA" id="ARBA00023294"/>
    </source>
</evidence>
<gene>
    <name evidence="11" type="ORF">LIER_14767</name>
</gene>
<evidence type="ECO:0000256" key="4">
    <source>
        <dbReference type="ARBA" id="ARBA00023015"/>
    </source>
</evidence>
<feature type="domain" description="PB1" evidence="10">
    <location>
        <begin position="169"/>
        <end position="268"/>
    </location>
</feature>
<keyword evidence="6 8" id="KW-0539">Nucleus</keyword>
<dbReference type="Pfam" id="PF02309">
    <property type="entry name" value="AUX_IAA"/>
    <property type="match status" value="1"/>
</dbReference>
<keyword evidence="4 8" id="KW-0805">Transcription regulation</keyword>
<dbReference type="GO" id="GO:0009734">
    <property type="term" value="P:auxin-activated signaling pathway"/>
    <property type="evidence" value="ECO:0007669"/>
    <property type="project" value="UniProtKB-UniRule"/>
</dbReference>
<sequence length="290" mass="31743">MEPTLGLLTTSGGTTTCSFSNDQLLTSRIMEKVFMGVSKENLVKYPNESDELELGLGLSLGNGKSAWGEHGRILTAKDFPNGFKSRVNTFSGTKRAADTSAQVGSPPSNSASQIVGWPPIRTYRMNNLVTQAKVPNVEEGKKVGKNEKEENNSKKKSNHGNHNEDAGRLGFVKVNVDGLPIGRKVDVSAYSCYQSLAKTLEDMFFKSSATISSTGSGKGHVKKQSKLLDGSSEFVLTYEDKEEDWMLVGDVPWEMFVNTVRRLRIMKTSEANGLAPRSQENGVKQKGKRI</sequence>
<comment type="caution">
    <text evidence="11">The sequence shown here is derived from an EMBL/GenBank/DDBJ whole genome shotgun (WGS) entry which is preliminary data.</text>
</comment>
<comment type="similarity">
    <text evidence="2 8">Belongs to the Aux/IAA family.</text>
</comment>
<accession>A0AAV3Q1X6</accession>
<evidence type="ECO:0000256" key="3">
    <source>
        <dbReference type="ARBA" id="ARBA00022491"/>
    </source>
</evidence>
<protein>
    <recommendedName>
        <fullName evidence="8">Auxin-responsive protein</fullName>
    </recommendedName>
</protein>
<dbReference type="GO" id="GO:0006355">
    <property type="term" value="P:regulation of DNA-templated transcription"/>
    <property type="evidence" value="ECO:0007669"/>
    <property type="project" value="InterPro"/>
</dbReference>
<dbReference type="EMBL" id="BAABME010003122">
    <property type="protein sequence ID" value="GAA0157515.1"/>
    <property type="molecule type" value="Genomic_DNA"/>
</dbReference>
<proteinExistence type="inferred from homology"/>
<comment type="subunit">
    <text evidence="8">Homodimers and heterodimers.</text>
</comment>
<evidence type="ECO:0000313" key="12">
    <source>
        <dbReference type="Proteomes" id="UP001454036"/>
    </source>
</evidence>
<evidence type="ECO:0000256" key="8">
    <source>
        <dbReference type="RuleBase" id="RU004549"/>
    </source>
</evidence>
<comment type="function">
    <text evidence="8">Aux/IAA proteins are short-lived transcriptional factors that function as repressors of early auxin response genes at low auxin concentrations.</text>
</comment>
<name>A0AAV3Q1X6_LITER</name>
<dbReference type="InterPro" id="IPR053793">
    <property type="entry name" value="PB1-like"/>
</dbReference>
<evidence type="ECO:0000256" key="1">
    <source>
        <dbReference type="ARBA" id="ARBA00004123"/>
    </source>
</evidence>
<evidence type="ECO:0000313" key="11">
    <source>
        <dbReference type="EMBL" id="GAA0157515.1"/>
    </source>
</evidence>
<organism evidence="11 12">
    <name type="scientific">Lithospermum erythrorhizon</name>
    <name type="common">Purple gromwell</name>
    <name type="synonym">Lithospermum officinale var. erythrorhizon</name>
    <dbReference type="NCBI Taxonomy" id="34254"/>
    <lineage>
        <taxon>Eukaryota</taxon>
        <taxon>Viridiplantae</taxon>
        <taxon>Streptophyta</taxon>
        <taxon>Embryophyta</taxon>
        <taxon>Tracheophyta</taxon>
        <taxon>Spermatophyta</taxon>
        <taxon>Magnoliopsida</taxon>
        <taxon>eudicotyledons</taxon>
        <taxon>Gunneridae</taxon>
        <taxon>Pentapetalae</taxon>
        <taxon>asterids</taxon>
        <taxon>lamiids</taxon>
        <taxon>Boraginales</taxon>
        <taxon>Boraginaceae</taxon>
        <taxon>Boraginoideae</taxon>
        <taxon>Lithospermeae</taxon>
        <taxon>Lithospermum</taxon>
    </lineage>
</organism>
<dbReference type="AlphaFoldDB" id="A0AAV3Q1X6"/>
<dbReference type="SUPFAM" id="SSF54277">
    <property type="entry name" value="CAD &amp; PB1 domains"/>
    <property type="match status" value="1"/>
</dbReference>
<keyword evidence="7 8" id="KW-0927">Auxin signaling pathway</keyword>
<reference evidence="11 12" key="1">
    <citation type="submission" date="2024-01" db="EMBL/GenBank/DDBJ databases">
        <title>The complete chloroplast genome sequence of Lithospermum erythrorhizon: insights into the phylogenetic relationship among Boraginaceae species and the maternal lineages of purple gromwells.</title>
        <authorList>
            <person name="Okada T."/>
            <person name="Watanabe K."/>
        </authorList>
    </citation>
    <scope>NUCLEOTIDE SEQUENCE [LARGE SCALE GENOMIC DNA]</scope>
</reference>
<dbReference type="Proteomes" id="UP001454036">
    <property type="component" value="Unassembled WGS sequence"/>
</dbReference>
<evidence type="ECO:0000256" key="9">
    <source>
        <dbReference type="SAM" id="MobiDB-lite"/>
    </source>
</evidence>
<dbReference type="InterPro" id="IPR033389">
    <property type="entry name" value="AUX/IAA_dom"/>
</dbReference>